<dbReference type="EMBL" id="VMRY01000041">
    <property type="protein sequence ID" value="TVT54636.1"/>
    <property type="molecule type" value="Genomic_DNA"/>
</dbReference>
<comment type="caution">
    <text evidence="13">The sequence shown here is derived from an EMBL/GenBank/DDBJ whole genome shotgun (WGS) entry which is preliminary data.</text>
</comment>
<dbReference type="SUPFAM" id="SSF55874">
    <property type="entry name" value="ATPase domain of HSP90 chaperone/DNA topoisomerase II/histidine kinase"/>
    <property type="match status" value="1"/>
</dbReference>
<keyword evidence="8" id="KW-0902">Two-component regulatory system</keyword>
<keyword evidence="5" id="KW-0547">Nucleotide-binding</keyword>
<evidence type="ECO:0000256" key="4">
    <source>
        <dbReference type="ARBA" id="ARBA00022679"/>
    </source>
</evidence>
<keyword evidence="4" id="KW-0808">Transferase</keyword>
<feature type="domain" description="Histidine kinase" evidence="10">
    <location>
        <begin position="471"/>
        <end position="687"/>
    </location>
</feature>
<dbReference type="Gene3D" id="3.30.565.10">
    <property type="entry name" value="Histidine kinase-like ATPase, C-terminal domain"/>
    <property type="match status" value="1"/>
</dbReference>
<dbReference type="PROSITE" id="PS50112">
    <property type="entry name" value="PAS"/>
    <property type="match status" value="1"/>
</dbReference>
<dbReference type="SMART" id="SM00388">
    <property type="entry name" value="HisKA"/>
    <property type="match status" value="1"/>
</dbReference>
<dbReference type="PANTHER" id="PTHR43065">
    <property type="entry name" value="SENSOR HISTIDINE KINASE"/>
    <property type="match status" value="1"/>
</dbReference>
<dbReference type="InterPro" id="IPR000014">
    <property type="entry name" value="PAS"/>
</dbReference>
<dbReference type="PROSITE" id="PS50109">
    <property type="entry name" value="HIS_KIN"/>
    <property type="match status" value="1"/>
</dbReference>
<name>A0A558D0W6_9GAMM</name>
<dbReference type="InterPro" id="IPR000700">
    <property type="entry name" value="PAS-assoc_C"/>
</dbReference>
<dbReference type="CDD" id="cd00082">
    <property type="entry name" value="HisKA"/>
    <property type="match status" value="1"/>
</dbReference>
<keyword evidence="9" id="KW-0472">Membrane</keyword>
<dbReference type="GO" id="GO:0005524">
    <property type="term" value="F:ATP binding"/>
    <property type="evidence" value="ECO:0007669"/>
    <property type="project" value="UniProtKB-KW"/>
</dbReference>
<evidence type="ECO:0000256" key="3">
    <source>
        <dbReference type="ARBA" id="ARBA00022553"/>
    </source>
</evidence>
<dbReference type="InterPro" id="IPR001610">
    <property type="entry name" value="PAC"/>
</dbReference>
<dbReference type="Pfam" id="PF00512">
    <property type="entry name" value="HisKA"/>
    <property type="match status" value="1"/>
</dbReference>
<dbReference type="Pfam" id="PF12974">
    <property type="entry name" value="Phosphonate-bd"/>
    <property type="match status" value="1"/>
</dbReference>
<dbReference type="EC" id="2.7.13.3" evidence="2"/>
<keyword evidence="9" id="KW-0812">Transmembrane</keyword>
<dbReference type="InterPro" id="IPR003594">
    <property type="entry name" value="HATPase_dom"/>
</dbReference>
<evidence type="ECO:0000256" key="7">
    <source>
        <dbReference type="ARBA" id="ARBA00022840"/>
    </source>
</evidence>
<dbReference type="InterPro" id="IPR036097">
    <property type="entry name" value="HisK_dim/P_sf"/>
</dbReference>
<dbReference type="CDD" id="cd00130">
    <property type="entry name" value="PAS"/>
    <property type="match status" value="1"/>
</dbReference>
<feature type="domain" description="PAC" evidence="12">
    <location>
        <begin position="393"/>
        <end position="451"/>
    </location>
</feature>
<dbReference type="GO" id="GO:0000155">
    <property type="term" value="F:phosphorelay sensor kinase activity"/>
    <property type="evidence" value="ECO:0007669"/>
    <property type="project" value="InterPro"/>
</dbReference>
<dbReference type="SUPFAM" id="SSF55785">
    <property type="entry name" value="PYP-like sensor domain (PAS domain)"/>
    <property type="match status" value="1"/>
</dbReference>
<reference evidence="13 14" key="1">
    <citation type="submission" date="2019-07" db="EMBL/GenBank/DDBJ databases">
        <title>The pathways for chlorine oxyanion respiration interact through the shared metabolite chlorate.</title>
        <authorList>
            <person name="Barnum T.P."/>
            <person name="Cheng Y."/>
            <person name="Hill K.A."/>
            <person name="Lucas L.N."/>
            <person name="Carlson H.K."/>
            <person name="Coates J.D."/>
        </authorList>
    </citation>
    <scope>NUCLEOTIDE SEQUENCE [LARGE SCALE GENOMIC DNA]</scope>
    <source>
        <strain evidence="13">BK-3</strain>
    </source>
</reference>
<keyword evidence="7" id="KW-0067">ATP-binding</keyword>
<dbReference type="SMART" id="SM00091">
    <property type="entry name" value="PAS"/>
    <property type="match status" value="1"/>
</dbReference>
<evidence type="ECO:0000256" key="5">
    <source>
        <dbReference type="ARBA" id="ARBA00022741"/>
    </source>
</evidence>
<dbReference type="NCBIfam" id="TIGR00229">
    <property type="entry name" value="sensory_box"/>
    <property type="match status" value="1"/>
</dbReference>
<dbReference type="InterPro" id="IPR004358">
    <property type="entry name" value="Sig_transdc_His_kin-like_C"/>
</dbReference>
<keyword evidence="9" id="KW-1133">Transmembrane helix</keyword>
<dbReference type="InterPro" id="IPR003661">
    <property type="entry name" value="HisK_dim/P_dom"/>
</dbReference>
<dbReference type="GO" id="GO:0006355">
    <property type="term" value="P:regulation of DNA-templated transcription"/>
    <property type="evidence" value="ECO:0007669"/>
    <property type="project" value="InterPro"/>
</dbReference>
<dbReference type="Gene3D" id="1.10.287.130">
    <property type="match status" value="1"/>
</dbReference>
<dbReference type="SMART" id="SM00387">
    <property type="entry name" value="HATPase_c"/>
    <property type="match status" value="1"/>
</dbReference>
<dbReference type="Gene3D" id="3.30.450.20">
    <property type="entry name" value="PAS domain"/>
    <property type="match status" value="1"/>
</dbReference>
<dbReference type="InterPro" id="IPR013767">
    <property type="entry name" value="PAS_fold"/>
</dbReference>
<organism evidence="13 14">
    <name type="scientific">Sedimenticola thiotaurini</name>
    <dbReference type="NCBI Taxonomy" id="1543721"/>
    <lineage>
        <taxon>Bacteria</taxon>
        <taxon>Pseudomonadati</taxon>
        <taxon>Pseudomonadota</taxon>
        <taxon>Gammaproteobacteria</taxon>
        <taxon>Chromatiales</taxon>
        <taxon>Sedimenticolaceae</taxon>
        <taxon>Sedimenticola</taxon>
    </lineage>
</organism>
<dbReference type="Pfam" id="PF02518">
    <property type="entry name" value="HATPase_c"/>
    <property type="match status" value="1"/>
</dbReference>
<protein>
    <recommendedName>
        <fullName evidence="2">histidine kinase</fullName>
        <ecNumber evidence="2">2.7.13.3</ecNumber>
    </recommendedName>
</protein>
<evidence type="ECO:0000256" key="8">
    <source>
        <dbReference type="ARBA" id="ARBA00023012"/>
    </source>
</evidence>
<keyword evidence="6" id="KW-0418">Kinase</keyword>
<dbReference type="SUPFAM" id="SSF53850">
    <property type="entry name" value="Periplasmic binding protein-like II"/>
    <property type="match status" value="1"/>
</dbReference>
<evidence type="ECO:0000259" key="10">
    <source>
        <dbReference type="PROSITE" id="PS50109"/>
    </source>
</evidence>
<dbReference type="Gene3D" id="3.40.190.10">
    <property type="entry name" value="Periplasmic binding protein-like II"/>
    <property type="match status" value="2"/>
</dbReference>
<evidence type="ECO:0000256" key="2">
    <source>
        <dbReference type="ARBA" id="ARBA00012438"/>
    </source>
</evidence>
<proteinExistence type="predicted"/>
<evidence type="ECO:0000259" key="12">
    <source>
        <dbReference type="PROSITE" id="PS50113"/>
    </source>
</evidence>
<sequence>MRIGVLSHRGNEATYAAWAPTATYLSRVVPKFKFQIVPLDFDEVDPAVKFGQVDFILVNPGIYVNLEVRYRISRIATLNNLAGDVANNVFGGVIFTRQDRHDINTLTDLKRKSLMAVDVTSLGGFQMAWRELKAIGLDPYKDMASLSFGGIHDDVVRAVRDGQVDVGMVRTDILERMAAAKLINIHDFKIINPKVNPGFLLSRSTRLYPEWPFSKVLHTSNELAQKVAVALLNMPRVHPAAKAGNYAGWTIPLDYQSVHDLFIDLHLPPYEYSGRFTLQDAIKKYWYWLLITSVFVAFMLFMTAWVSRLNRELKKAKLHLERQYELILNSVADGILGVDMEGNTTFANRAMTHITGWEVDDLLGKNQHQLLHHTRADGTSHPADQCPVYATCKDQIPRFVNDDVFWKKDGSSFPVEYSSTPIKDSQFKTVGSVVVFRDISDRKRIDEEARQHQDDLAHVARLSTMGEMASGIAHEINQPLTAIATNAHACIRMLESNNGQTERVIDVLERIGAQAARAGEIIRHLRQFVKKEQPELSLIDINEVINEVITLLRTEIRKAGVRIDLELDKHIGAVLAQHVQIDQVILNLARNAIEAMLDMPEGSRVLTISTQNQQDGYVKVTVSDTGPGLDASIVDQLFNPFVTTKSNGMGLGLSISQGIIEAHKGRIFVEPDSLKGATFVFQLPTSQTRETTS</sequence>
<dbReference type="SUPFAM" id="SSF47384">
    <property type="entry name" value="Homodimeric domain of signal transducing histidine kinase"/>
    <property type="match status" value="1"/>
</dbReference>
<dbReference type="Pfam" id="PF00989">
    <property type="entry name" value="PAS"/>
    <property type="match status" value="1"/>
</dbReference>
<dbReference type="PRINTS" id="PR00344">
    <property type="entry name" value="BCTRLSENSOR"/>
</dbReference>
<gene>
    <name evidence="13" type="ORF">FHK82_10410</name>
</gene>
<evidence type="ECO:0000313" key="14">
    <source>
        <dbReference type="Proteomes" id="UP000317355"/>
    </source>
</evidence>
<dbReference type="InterPro" id="IPR036890">
    <property type="entry name" value="HATPase_C_sf"/>
</dbReference>
<accession>A0A558D0W6</accession>
<evidence type="ECO:0000256" key="9">
    <source>
        <dbReference type="SAM" id="Phobius"/>
    </source>
</evidence>
<comment type="catalytic activity">
    <reaction evidence="1">
        <text>ATP + protein L-histidine = ADP + protein N-phospho-L-histidine.</text>
        <dbReference type="EC" id="2.7.13.3"/>
    </reaction>
</comment>
<dbReference type="AlphaFoldDB" id="A0A558D0W6"/>
<dbReference type="PANTHER" id="PTHR43065:SF46">
    <property type="entry name" value="C4-DICARBOXYLATE TRANSPORT SENSOR PROTEIN DCTB"/>
    <property type="match status" value="1"/>
</dbReference>
<evidence type="ECO:0000256" key="1">
    <source>
        <dbReference type="ARBA" id="ARBA00000085"/>
    </source>
</evidence>
<dbReference type="InterPro" id="IPR035965">
    <property type="entry name" value="PAS-like_dom_sf"/>
</dbReference>
<dbReference type="STRING" id="1543721.AAY24_16170"/>
<feature type="domain" description="PAS" evidence="11">
    <location>
        <begin position="320"/>
        <end position="372"/>
    </location>
</feature>
<evidence type="ECO:0000256" key="6">
    <source>
        <dbReference type="ARBA" id="ARBA00022777"/>
    </source>
</evidence>
<dbReference type="Proteomes" id="UP000317355">
    <property type="component" value="Unassembled WGS sequence"/>
</dbReference>
<dbReference type="InterPro" id="IPR005467">
    <property type="entry name" value="His_kinase_dom"/>
</dbReference>
<evidence type="ECO:0000313" key="13">
    <source>
        <dbReference type="EMBL" id="TVT54636.1"/>
    </source>
</evidence>
<dbReference type="SMART" id="SM00086">
    <property type="entry name" value="PAC"/>
    <property type="match status" value="1"/>
</dbReference>
<dbReference type="PROSITE" id="PS50113">
    <property type="entry name" value="PAC"/>
    <property type="match status" value="1"/>
</dbReference>
<feature type="transmembrane region" description="Helical" evidence="9">
    <location>
        <begin position="285"/>
        <end position="307"/>
    </location>
</feature>
<evidence type="ECO:0000259" key="11">
    <source>
        <dbReference type="PROSITE" id="PS50112"/>
    </source>
</evidence>
<keyword evidence="3" id="KW-0597">Phosphoprotein</keyword>